<keyword evidence="2" id="KW-1133">Transmembrane helix</keyword>
<feature type="compositionally biased region" description="Polar residues" evidence="1">
    <location>
        <begin position="389"/>
        <end position="398"/>
    </location>
</feature>
<feature type="transmembrane region" description="Helical" evidence="2">
    <location>
        <begin position="213"/>
        <end position="233"/>
    </location>
</feature>
<feature type="region of interest" description="Disordered" evidence="1">
    <location>
        <begin position="336"/>
        <end position="398"/>
    </location>
</feature>
<comment type="caution">
    <text evidence="3">The sequence shown here is derived from an EMBL/GenBank/DDBJ whole genome shotgun (WGS) entry which is preliminary data.</text>
</comment>
<sequence>MARGDGPSGGDQEKAQENDQVREQSGHRQTDNEAQQETERQPSPPQPPRPLPPPHQASLGSQAQLQRQAVRFAPLPAGYPPPLLVDPEPPFFPQWHKAKLALGCLSLVTSAVIIAIGIALGYHNIQYDYSLGAAETLFGVSGTAAGLAILVTTIEFLKTCLSSKRRGLHPGILVAFHLIVWLAALIAVVGTALSSDVYYSVGMMQSVIYGQVLLGFDSVLLLTHFILFVGACVETNRFEKTRMRTKNILITVPANYPDGPYTFYGSPQSLGLQPGAKGGQYPLPVICPVPPQQAVLYGGYYAPPPPAMRPMGPQQQANPALLQGYYAPTAVPVETPGANVPAQNPQQEPVAAAASRPNLQPNPRDPSKYSNKTVKDQKVRRASKDKSMGSGSTFVYLR</sequence>
<feature type="compositionally biased region" description="Basic and acidic residues" evidence="1">
    <location>
        <begin position="11"/>
        <end position="31"/>
    </location>
</feature>
<name>A0ABQ0GNN7_9PEZI</name>
<dbReference type="Proteomes" id="UP001628179">
    <property type="component" value="Unassembled WGS sequence"/>
</dbReference>
<evidence type="ECO:0000313" key="4">
    <source>
        <dbReference type="Proteomes" id="UP001628179"/>
    </source>
</evidence>
<evidence type="ECO:0000313" key="3">
    <source>
        <dbReference type="EMBL" id="GAB1319368.1"/>
    </source>
</evidence>
<feature type="transmembrane region" description="Helical" evidence="2">
    <location>
        <begin position="137"/>
        <end position="157"/>
    </location>
</feature>
<feature type="region of interest" description="Disordered" evidence="1">
    <location>
        <begin position="1"/>
        <end position="63"/>
    </location>
</feature>
<feature type="compositionally biased region" description="Pro residues" evidence="1">
    <location>
        <begin position="42"/>
        <end position="55"/>
    </location>
</feature>
<dbReference type="GeneID" id="98180320"/>
<evidence type="ECO:0000256" key="2">
    <source>
        <dbReference type="SAM" id="Phobius"/>
    </source>
</evidence>
<keyword evidence="2" id="KW-0812">Transmembrane</keyword>
<accession>A0ABQ0GNN7</accession>
<gene>
    <name evidence="3" type="ORF">MFIFM68171_09578</name>
</gene>
<evidence type="ECO:0000256" key="1">
    <source>
        <dbReference type="SAM" id="MobiDB-lite"/>
    </source>
</evidence>
<reference evidence="3 4" key="1">
    <citation type="submission" date="2024-09" db="EMBL/GenBank/DDBJ databases">
        <title>Itraconazole resistance in Madurella fahalii resulting from another homologue of gene encoding cytochrome P450 14-alpha sterol demethylase (CYP51).</title>
        <authorList>
            <person name="Yoshioka I."/>
            <person name="Fahal A.H."/>
            <person name="Kaneko S."/>
            <person name="Yaguchi T."/>
        </authorList>
    </citation>
    <scope>NUCLEOTIDE SEQUENCE [LARGE SCALE GENOMIC DNA]</scope>
    <source>
        <strain evidence="3 4">IFM 68171</strain>
    </source>
</reference>
<keyword evidence="2" id="KW-0472">Membrane</keyword>
<dbReference type="EMBL" id="BAAFSV010000005">
    <property type="protein sequence ID" value="GAB1319368.1"/>
    <property type="molecule type" value="Genomic_DNA"/>
</dbReference>
<protein>
    <submittedName>
        <fullName evidence="3">MARVEL domain-containing protein</fullName>
    </submittedName>
</protein>
<feature type="compositionally biased region" description="Basic and acidic residues" evidence="1">
    <location>
        <begin position="373"/>
        <end position="387"/>
    </location>
</feature>
<dbReference type="RefSeq" id="XP_070921098.1">
    <property type="nucleotide sequence ID" value="XM_071064997.1"/>
</dbReference>
<keyword evidence="4" id="KW-1185">Reference proteome</keyword>
<proteinExistence type="predicted"/>
<organism evidence="3 4">
    <name type="scientific">Madurella fahalii</name>
    <dbReference type="NCBI Taxonomy" id="1157608"/>
    <lineage>
        <taxon>Eukaryota</taxon>
        <taxon>Fungi</taxon>
        <taxon>Dikarya</taxon>
        <taxon>Ascomycota</taxon>
        <taxon>Pezizomycotina</taxon>
        <taxon>Sordariomycetes</taxon>
        <taxon>Sordariomycetidae</taxon>
        <taxon>Sordariales</taxon>
        <taxon>Sordariales incertae sedis</taxon>
        <taxon>Madurella</taxon>
    </lineage>
</organism>
<feature type="transmembrane region" description="Helical" evidence="2">
    <location>
        <begin position="169"/>
        <end position="193"/>
    </location>
</feature>
<feature type="transmembrane region" description="Helical" evidence="2">
    <location>
        <begin position="100"/>
        <end position="125"/>
    </location>
</feature>